<reference evidence="4" key="2">
    <citation type="journal article" date="2024" name="Plant">
        <title>Genomic evolution and insights into agronomic trait innovations of Sesamum species.</title>
        <authorList>
            <person name="Miao H."/>
            <person name="Wang L."/>
            <person name="Qu L."/>
            <person name="Liu H."/>
            <person name="Sun Y."/>
            <person name="Le M."/>
            <person name="Wang Q."/>
            <person name="Wei S."/>
            <person name="Zheng Y."/>
            <person name="Lin W."/>
            <person name="Duan Y."/>
            <person name="Cao H."/>
            <person name="Xiong S."/>
            <person name="Wang X."/>
            <person name="Wei L."/>
            <person name="Li C."/>
            <person name="Ma Q."/>
            <person name="Ju M."/>
            <person name="Zhao R."/>
            <person name="Li G."/>
            <person name="Mu C."/>
            <person name="Tian Q."/>
            <person name="Mei H."/>
            <person name="Zhang T."/>
            <person name="Gao T."/>
            <person name="Zhang H."/>
        </authorList>
    </citation>
    <scope>NUCLEOTIDE SEQUENCE</scope>
    <source>
        <strain evidence="4">KEN8</strain>
    </source>
</reference>
<dbReference type="InterPro" id="IPR029472">
    <property type="entry name" value="Copia-like_N"/>
</dbReference>
<name>A0AAW2R683_9LAMI</name>
<reference evidence="4" key="1">
    <citation type="submission" date="2020-06" db="EMBL/GenBank/DDBJ databases">
        <authorList>
            <person name="Li T."/>
            <person name="Hu X."/>
            <person name="Zhang T."/>
            <person name="Song X."/>
            <person name="Zhang H."/>
            <person name="Dai N."/>
            <person name="Sheng W."/>
            <person name="Hou X."/>
            <person name="Wei L."/>
        </authorList>
    </citation>
    <scope>NUCLEOTIDE SEQUENCE</scope>
    <source>
        <strain evidence="4">KEN8</strain>
        <tissue evidence="4">Leaf</tissue>
    </source>
</reference>
<protein>
    <submittedName>
        <fullName evidence="4">Retrovirus-related Pol polyprotein from transposon TNT 1-94</fullName>
    </submittedName>
</protein>
<feature type="domain" description="Reverse transcriptase Ty1/copia-type" evidence="1">
    <location>
        <begin position="531"/>
        <end position="709"/>
    </location>
</feature>
<dbReference type="PANTHER" id="PTHR37610:SF40">
    <property type="entry name" value="OS01G0909600 PROTEIN"/>
    <property type="match status" value="1"/>
</dbReference>
<evidence type="ECO:0000259" key="1">
    <source>
        <dbReference type="Pfam" id="PF07727"/>
    </source>
</evidence>
<dbReference type="Pfam" id="PF07727">
    <property type="entry name" value="RVT_2"/>
    <property type="match status" value="1"/>
</dbReference>
<dbReference type="SUPFAM" id="SSF56672">
    <property type="entry name" value="DNA/RNA polymerases"/>
    <property type="match status" value="1"/>
</dbReference>
<evidence type="ECO:0000259" key="3">
    <source>
        <dbReference type="Pfam" id="PF25597"/>
    </source>
</evidence>
<comment type="caution">
    <text evidence="4">The sequence shown here is derived from an EMBL/GenBank/DDBJ whole genome shotgun (WGS) entry which is preliminary data.</text>
</comment>
<dbReference type="PANTHER" id="PTHR37610">
    <property type="entry name" value="CCHC-TYPE DOMAIN-CONTAINING PROTEIN"/>
    <property type="match status" value="1"/>
</dbReference>
<dbReference type="InterPro" id="IPR043502">
    <property type="entry name" value="DNA/RNA_pol_sf"/>
</dbReference>
<dbReference type="Pfam" id="PF25597">
    <property type="entry name" value="SH3_retrovirus"/>
    <property type="match status" value="1"/>
</dbReference>
<evidence type="ECO:0000259" key="2">
    <source>
        <dbReference type="Pfam" id="PF14244"/>
    </source>
</evidence>
<dbReference type="InterPro" id="IPR013103">
    <property type="entry name" value="RVT_2"/>
</dbReference>
<dbReference type="Pfam" id="PF14244">
    <property type="entry name" value="Retrotran_gag_3"/>
    <property type="match status" value="1"/>
</dbReference>
<gene>
    <name evidence="4" type="ORF">Scaly_0689300</name>
</gene>
<feature type="domain" description="Retrotransposon Copia-like N-terminal" evidence="2">
    <location>
        <begin position="22"/>
        <end position="67"/>
    </location>
</feature>
<sequence length="715" mass="80502">MTGAATTGETNEKDLELLWVQSSNNPGISMVLAPLTGNNYLAWSRSIKLALRAKMKLNFTNGKGIKPSANAKEFEQWQRAHCLVTSWILNSISKEIAEAFLYTTSARELWLELKARFGECNGPQMYQLQCEISSIRHGELSLAVYYTKLKRLRDELACVTPIPEYTCGAGKTIANMNVSSQLMQFLMGLNDVFDHVRNQVLVMDPLPSVAKAYSMLLRVEKHKQVKIDYMDSAHNAVVRSKGFKSSQGAGKYNGKFDRKNKVDKRSLFCGHCKKTRHANCFKLHGYPDWYKDLLDQKMRHSTNVHTVDTNGNDVPSTSEAPAQDRSISEMIRLELIRALKGLHSTNTENVHMTEFQDFVDLITQYVANNVIDDSIHSVVVDGLLWHKRKGLKVYDLESHSVFTSRDVVFHENIFSYATLTSSPYTCPLPFTFEHDESDYQTDVILEDTPNSPDIPSSPVNDTSLVPLVSLHPHRRSQRAIRKPAHFDDFEPTCYAQAKGHMEWEIAMKDELNALEKNDTWSFSELPEGKKPIVRLLLAAATSFGWPVHQLDIKNAFLHGYLNEDIYMTPPDGYVVPAGKVCKLNHSLCGLKQTSRQWNAEFTSQLEAYGFTQSKHDYCFFTMGSGSSFLALLVYVDDVLLVGPSDALIAAAKAHLDRLFTIKDLGCAKYFLGVEIARSSHGVLLTQQKYITDLVRDTGLEHARNTTTPLPAGIRL</sequence>
<proteinExistence type="predicted"/>
<accession>A0AAW2R683</accession>
<dbReference type="InterPro" id="IPR057670">
    <property type="entry name" value="SH3_retrovirus"/>
</dbReference>
<feature type="domain" description="Retroviral polymerase SH3-like" evidence="3">
    <location>
        <begin position="387"/>
        <end position="418"/>
    </location>
</feature>
<evidence type="ECO:0000313" key="4">
    <source>
        <dbReference type="EMBL" id="KAL0375717.1"/>
    </source>
</evidence>
<dbReference type="EMBL" id="JACGWM010000004">
    <property type="protein sequence ID" value="KAL0375717.1"/>
    <property type="molecule type" value="Genomic_DNA"/>
</dbReference>
<dbReference type="AlphaFoldDB" id="A0AAW2R683"/>
<organism evidence="4">
    <name type="scientific">Sesamum calycinum</name>
    <dbReference type="NCBI Taxonomy" id="2727403"/>
    <lineage>
        <taxon>Eukaryota</taxon>
        <taxon>Viridiplantae</taxon>
        <taxon>Streptophyta</taxon>
        <taxon>Embryophyta</taxon>
        <taxon>Tracheophyta</taxon>
        <taxon>Spermatophyta</taxon>
        <taxon>Magnoliopsida</taxon>
        <taxon>eudicotyledons</taxon>
        <taxon>Gunneridae</taxon>
        <taxon>Pentapetalae</taxon>
        <taxon>asterids</taxon>
        <taxon>lamiids</taxon>
        <taxon>Lamiales</taxon>
        <taxon>Pedaliaceae</taxon>
        <taxon>Sesamum</taxon>
    </lineage>
</organism>